<dbReference type="PANTHER" id="PTHR35370:SF1">
    <property type="entry name" value="TYPE VI SECRETION SYSTEM COMPONENT TSSF1"/>
    <property type="match status" value="1"/>
</dbReference>
<proteinExistence type="predicted"/>
<gene>
    <name evidence="1" type="ORF">FHS03_003174</name>
</gene>
<dbReference type="PIRSF" id="PIRSF028304">
    <property type="entry name" value="UCP028304"/>
    <property type="match status" value="1"/>
</dbReference>
<dbReference type="RefSeq" id="WP_183441896.1">
    <property type="nucleotide sequence ID" value="NZ_JACHXD010000008.1"/>
</dbReference>
<dbReference type="AlphaFoldDB" id="A0A7W5BC54"/>
<dbReference type="Proteomes" id="UP000541535">
    <property type="component" value="Unassembled WGS sequence"/>
</dbReference>
<keyword evidence="2" id="KW-1185">Reference proteome</keyword>
<dbReference type="NCBIfam" id="TIGR03359">
    <property type="entry name" value="VI_chp_6"/>
    <property type="match status" value="1"/>
</dbReference>
<evidence type="ECO:0000313" key="2">
    <source>
        <dbReference type="Proteomes" id="UP000541535"/>
    </source>
</evidence>
<dbReference type="EMBL" id="JACHXD010000008">
    <property type="protein sequence ID" value="MBB3120115.1"/>
    <property type="molecule type" value="Genomic_DNA"/>
</dbReference>
<evidence type="ECO:0000313" key="1">
    <source>
        <dbReference type="EMBL" id="MBB3120115.1"/>
    </source>
</evidence>
<protein>
    <submittedName>
        <fullName evidence="1">Type VI secretion system protein ImpG</fullName>
    </submittedName>
</protein>
<sequence length="573" mass="62777">MEQLLPYLERELLALRHASPLFGARYPGLAGALAHDGAAVDPHADRLAQAVAMLNARIAKRLDDDYPRFISALFQMLYPQHWRPFPACAIVCLDGQGAALPRGATLQSAPVDSVACCFRTVYDVCVSPARIASAAYVARPDKPDLPVFSSLISITIEELPGSGQECLRIYLDGEASFCAALRDAFFLKARLAYVETRDGLWHPLPSIPLRSVGFAEDEALLPRCPGEDEGERLLKEYFSFPQKFNFIDLDIAALRHYPGRRLILHLLLPDAQRQASPAQVLGTLSADNLRIGATPVVNLFPRAANPISVTHMRSEYELEPSGLPPSAGEIFAIDSVRMATACGKVDIYRPFFRQSHGEEEAKGRYWIAHRCAGRSGMRIALSDGSIDLDGEGCAAASIDLLCCNADLPRRLVGDLRDDTGQRLQLLGQPSPLRPAPLEAQNEWRLLALLSRSGRGLQRMDAQQFAAILSLFDPVQSPSTRRLVEGIVSIEWQPAQASLSDCHGAWPVQGFAIRMTLDQSSYAGSGLHLFAQVIEHFLATQVHLNSFTQLTVVSAATGEELLRCPPRNGNLSLR</sequence>
<name>A0A7W5BC54_9BURK</name>
<dbReference type="Pfam" id="PF05947">
    <property type="entry name" value="T6SS_TssF"/>
    <property type="match status" value="1"/>
</dbReference>
<dbReference type="PANTHER" id="PTHR35370">
    <property type="entry name" value="CYTOPLASMIC PROTEIN-RELATED-RELATED"/>
    <property type="match status" value="1"/>
</dbReference>
<accession>A0A7W5BC54</accession>
<dbReference type="InterPro" id="IPR010272">
    <property type="entry name" value="T6SS_TssF"/>
</dbReference>
<reference evidence="1 2" key="1">
    <citation type="submission" date="2020-08" db="EMBL/GenBank/DDBJ databases">
        <title>Genomic Encyclopedia of Type Strains, Phase III (KMG-III): the genomes of soil and plant-associated and newly described type strains.</title>
        <authorList>
            <person name="Whitman W."/>
        </authorList>
    </citation>
    <scope>NUCLEOTIDE SEQUENCE [LARGE SCALE GENOMIC DNA]</scope>
    <source>
        <strain evidence="1 2">CECT 8897</strain>
    </source>
</reference>
<comment type="caution">
    <text evidence="1">The sequence shown here is derived from an EMBL/GenBank/DDBJ whole genome shotgun (WGS) entry which is preliminary data.</text>
</comment>
<organism evidence="1 2">
    <name type="scientific">Pseudoduganella violacea</name>
    <dbReference type="NCBI Taxonomy" id="1715466"/>
    <lineage>
        <taxon>Bacteria</taxon>
        <taxon>Pseudomonadati</taxon>
        <taxon>Pseudomonadota</taxon>
        <taxon>Betaproteobacteria</taxon>
        <taxon>Burkholderiales</taxon>
        <taxon>Oxalobacteraceae</taxon>
        <taxon>Telluria group</taxon>
        <taxon>Pseudoduganella</taxon>
    </lineage>
</organism>